<organism evidence="1 2">
    <name type="scientific">Stylosanthes scabra</name>
    <dbReference type="NCBI Taxonomy" id="79078"/>
    <lineage>
        <taxon>Eukaryota</taxon>
        <taxon>Viridiplantae</taxon>
        <taxon>Streptophyta</taxon>
        <taxon>Embryophyta</taxon>
        <taxon>Tracheophyta</taxon>
        <taxon>Spermatophyta</taxon>
        <taxon>Magnoliopsida</taxon>
        <taxon>eudicotyledons</taxon>
        <taxon>Gunneridae</taxon>
        <taxon>Pentapetalae</taxon>
        <taxon>rosids</taxon>
        <taxon>fabids</taxon>
        <taxon>Fabales</taxon>
        <taxon>Fabaceae</taxon>
        <taxon>Papilionoideae</taxon>
        <taxon>50 kb inversion clade</taxon>
        <taxon>dalbergioids sensu lato</taxon>
        <taxon>Dalbergieae</taxon>
        <taxon>Pterocarpus clade</taxon>
        <taxon>Stylosanthes</taxon>
    </lineage>
</organism>
<accession>A0ABU6QJZ3</accession>
<dbReference type="Proteomes" id="UP001341840">
    <property type="component" value="Unassembled WGS sequence"/>
</dbReference>
<dbReference type="EMBL" id="JASCZI010000381">
    <property type="protein sequence ID" value="MED6111454.1"/>
    <property type="molecule type" value="Genomic_DNA"/>
</dbReference>
<proteinExistence type="predicted"/>
<evidence type="ECO:0000313" key="1">
    <source>
        <dbReference type="EMBL" id="MED6111454.1"/>
    </source>
</evidence>
<sequence>MGERMWRKATVYCANCTVEDIGTRLERAVPGEVKSKLIFESEKLISKSEANKSQLVPRIHRRGIETPIGTKDSSKEGGVAAMAAQNSRCSRSYRSTARTQSRVNLCNHGEGAVLRVSGMK</sequence>
<name>A0ABU6QJZ3_9FABA</name>
<keyword evidence="2" id="KW-1185">Reference proteome</keyword>
<protein>
    <submittedName>
        <fullName evidence="1">Uncharacterized protein</fullName>
    </submittedName>
</protein>
<reference evidence="1 2" key="1">
    <citation type="journal article" date="2023" name="Plants (Basel)">
        <title>Bridging the Gap: Combining Genomics and Transcriptomics Approaches to Understand Stylosanthes scabra, an Orphan Legume from the Brazilian Caatinga.</title>
        <authorList>
            <person name="Ferreira-Neto J.R.C."/>
            <person name="da Silva M.D."/>
            <person name="Binneck E."/>
            <person name="de Melo N.F."/>
            <person name="da Silva R.H."/>
            <person name="de Melo A.L.T.M."/>
            <person name="Pandolfi V."/>
            <person name="Bustamante F.O."/>
            <person name="Brasileiro-Vidal A.C."/>
            <person name="Benko-Iseppon A.M."/>
        </authorList>
    </citation>
    <scope>NUCLEOTIDE SEQUENCE [LARGE SCALE GENOMIC DNA]</scope>
    <source>
        <tissue evidence="1">Leaves</tissue>
    </source>
</reference>
<evidence type="ECO:0000313" key="2">
    <source>
        <dbReference type="Proteomes" id="UP001341840"/>
    </source>
</evidence>
<comment type="caution">
    <text evidence="1">The sequence shown here is derived from an EMBL/GenBank/DDBJ whole genome shotgun (WGS) entry which is preliminary data.</text>
</comment>
<gene>
    <name evidence="1" type="ORF">PIB30_052467</name>
</gene>